<proteinExistence type="predicted"/>
<dbReference type="EMBL" id="AP028911">
    <property type="protein sequence ID" value="BES92548.1"/>
    <property type="molecule type" value="Genomic_DNA"/>
</dbReference>
<feature type="region of interest" description="Disordered" evidence="1">
    <location>
        <begin position="1"/>
        <end position="34"/>
    </location>
</feature>
<evidence type="ECO:0000256" key="2">
    <source>
        <dbReference type="SAM" id="Phobius"/>
    </source>
</evidence>
<feature type="compositionally biased region" description="Basic and acidic residues" evidence="1">
    <location>
        <begin position="9"/>
        <end position="29"/>
    </location>
</feature>
<organism evidence="3 4">
    <name type="scientific">Nesidiocoris tenuis</name>
    <dbReference type="NCBI Taxonomy" id="355587"/>
    <lineage>
        <taxon>Eukaryota</taxon>
        <taxon>Metazoa</taxon>
        <taxon>Ecdysozoa</taxon>
        <taxon>Arthropoda</taxon>
        <taxon>Hexapoda</taxon>
        <taxon>Insecta</taxon>
        <taxon>Pterygota</taxon>
        <taxon>Neoptera</taxon>
        <taxon>Paraneoptera</taxon>
        <taxon>Hemiptera</taxon>
        <taxon>Heteroptera</taxon>
        <taxon>Panheteroptera</taxon>
        <taxon>Cimicomorpha</taxon>
        <taxon>Miridae</taxon>
        <taxon>Dicyphina</taxon>
        <taxon>Nesidiocoris</taxon>
    </lineage>
</organism>
<protein>
    <submittedName>
        <fullName evidence="3">Uncharacterized protein</fullName>
    </submittedName>
</protein>
<gene>
    <name evidence="3" type="ORF">NTJ_05356</name>
</gene>
<keyword evidence="2" id="KW-0812">Transmembrane</keyword>
<dbReference type="Proteomes" id="UP001307889">
    <property type="component" value="Chromosome 3"/>
</dbReference>
<keyword evidence="2" id="KW-0472">Membrane</keyword>
<name>A0ABN7AJW5_9HEMI</name>
<evidence type="ECO:0000313" key="3">
    <source>
        <dbReference type="EMBL" id="BES92548.1"/>
    </source>
</evidence>
<reference evidence="3 4" key="1">
    <citation type="submission" date="2023-09" db="EMBL/GenBank/DDBJ databases">
        <title>Nesidiocoris tenuis whole genome shotgun sequence.</title>
        <authorList>
            <person name="Shibata T."/>
            <person name="Shimoda M."/>
            <person name="Kobayashi T."/>
            <person name="Uehara T."/>
        </authorList>
    </citation>
    <scope>NUCLEOTIDE SEQUENCE [LARGE SCALE GENOMIC DNA]</scope>
    <source>
        <strain evidence="3 4">Japan</strain>
    </source>
</reference>
<keyword evidence="4" id="KW-1185">Reference proteome</keyword>
<feature type="transmembrane region" description="Helical" evidence="2">
    <location>
        <begin position="53"/>
        <end position="72"/>
    </location>
</feature>
<sequence>MKSSRRQSAKSEKKNEKSAKVADAKKSDPKDEDIEELNQGFSQWLQSGSSVEYMRVFVVVNSLVVFMTMGWPQMQQFFATLMSFFE</sequence>
<evidence type="ECO:0000313" key="4">
    <source>
        <dbReference type="Proteomes" id="UP001307889"/>
    </source>
</evidence>
<accession>A0ABN7AJW5</accession>
<keyword evidence="2" id="KW-1133">Transmembrane helix</keyword>
<evidence type="ECO:0000256" key="1">
    <source>
        <dbReference type="SAM" id="MobiDB-lite"/>
    </source>
</evidence>